<evidence type="ECO:0000259" key="7">
    <source>
        <dbReference type="PROSITE" id="PS50071"/>
    </source>
</evidence>
<evidence type="ECO:0000256" key="6">
    <source>
        <dbReference type="SAM" id="MobiDB-lite"/>
    </source>
</evidence>
<dbReference type="SUPFAM" id="SSF46689">
    <property type="entry name" value="Homeodomain-like"/>
    <property type="match status" value="1"/>
</dbReference>
<feature type="domain" description="Homeobox" evidence="7">
    <location>
        <begin position="58"/>
        <end position="118"/>
    </location>
</feature>
<feature type="DNA-binding region" description="Homeobox" evidence="4">
    <location>
        <begin position="60"/>
        <end position="119"/>
    </location>
</feature>
<dbReference type="InterPro" id="IPR001356">
    <property type="entry name" value="HD"/>
</dbReference>
<dbReference type="InterPro" id="IPR009057">
    <property type="entry name" value="Homeodomain-like_sf"/>
</dbReference>
<dbReference type="Proteomes" id="UP001515500">
    <property type="component" value="Chromosome 9"/>
</dbReference>
<evidence type="ECO:0000256" key="1">
    <source>
        <dbReference type="ARBA" id="ARBA00004123"/>
    </source>
</evidence>
<feature type="compositionally biased region" description="Basic and acidic residues" evidence="6">
    <location>
        <begin position="18"/>
        <end position="29"/>
    </location>
</feature>
<dbReference type="GO" id="GO:0003677">
    <property type="term" value="F:DNA binding"/>
    <property type="evidence" value="ECO:0007669"/>
    <property type="project" value="UniProtKB-UniRule"/>
</dbReference>
<dbReference type="InterPro" id="IPR050762">
    <property type="entry name" value="HD-ZIP_Homeobox_LZ_Class_II"/>
</dbReference>
<evidence type="ECO:0000313" key="9">
    <source>
        <dbReference type="RefSeq" id="XP_039131911.1"/>
    </source>
</evidence>
<organism evidence="8 9">
    <name type="scientific">Dioscorea cayennensis subsp. rotundata</name>
    <name type="common">White Guinea yam</name>
    <name type="synonym">Dioscorea rotundata</name>
    <dbReference type="NCBI Taxonomy" id="55577"/>
    <lineage>
        <taxon>Eukaryota</taxon>
        <taxon>Viridiplantae</taxon>
        <taxon>Streptophyta</taxon>
        <taxon>Embryophyta</taxon>
        <taxon>Tracheophyta</taxon>
        <taxon>Spermatophyta</taxon>
        <taxon>Magnoliopsida</taxon>
        <taxon>Liliopsida</taxon>
        <taxon>Dioscoreales</taxon>
        <taxon>Dioscoreaceae</taxon>
        <taxon>Dioscorea</taxon>
    </lineage>
</organism>
<dbReference type="PROSITE" id="PS50071">
    <property type="entry name" value="HOMEOBOX_2"/>
    <property type="match status" value="1"/>
</dbReference>
<evidence type="ECO:0000256" key="2">
    <source>
        <dbReference type="ARBA" id="ARBA00023015"/>
    </source>
</evidence>
<dbReference type="PANTHER" id="PTHR45714">
    <property type="entry name" value="HOMEOBOX-LEUCINE ZIPPER PROTEIN HAT14"/>
    <property type="match status" value="1"/>
</dbReference>
<dbReference type="SMART" id="SM00389">
    <property type="entry name" value="HOX"/>
    <property type="match status" value="1"/>
</dbReference>
<feature type="compositionally biased region" description="Polar residues" evidence="6">
    <location>
        <begin position="8"/>
        <end position="17"/>
    </location>
</feature>
<dbReference type="GeneID" id="120268685"/>
<name>A0AB40BZF5_DIOCR</name>
<keyword evidence="4 5" id="KW-0539">Nucleus</keyword>
<accession>A0AB40BZF5</accession>
<evidence type="ECO:0000313" key="8">
    <source>
        <dbReference type="Proteomes" id="UP001515500"/>
    </source>
</evidence>
<comment type="subcellular location">
    <subcellularLocation>
        <location evidence="1 4 5">Nucleus</location>
    </subcellularLocation>
</comment>
<evidence type="ECO:0000256" key="5">
    <source>
        <dbReference type="RuleBase" id="RU000682"/>
    </source>
</evidence>
<evidence type="ECO:0000256" key="3">
    <source>
        <dbReference type="ARBA" id="ARBA00023163"/>
    </source>
</evidence>
<keyword evidence="8" id="KW-1185">Reference proteome</keyword>
<keyword evidence="2" id="KW-0805">Transcription regulation</keyword>
<keyword evidence="4 5" id="KW-0238">DNA-binding</keyword>
<dbReference type="RefSeq" id="XP_039131911.1">
    <property type="nucleotide sequence ID" value="XM_039275977.1"/>
</dbReference>
<dbReference type="Pfam" id="PF00046">
    <property type="entry name" value="Homeodomain"/>
    <property type="match status" value="1"/>
</dbReference>
<dbReference type="CDD" id="cd00086">
    <property type="entry name" value="homeodomain"/>
    <property type="match status" value="1"/>
</dbReference>
<dbReference type="PANTHER" id="PTHR45714:SF72">
    <property type="entry name" value="HOMEOBOX-LEUCINE ZIPPER PROTEIN HOX26-RELATED"/>
    <property type="match status" value="1"/>
</dbReference>
<dbReference type="Gene3D" id="1.10.10.60">
    <property type="entry name" value="Homeodomain-like"/>
    <property type="match status" value="1"/>
</dbReference>
<protein>
    <submittedName>
        <fullName evidence="9">Homeobox-leucine zipper protein ATHB-17-like</fullName>
    </submittedName>
</protein>
<proteinExistence type="predicted"/>
<evidence type="ECO:0000256" key="4">
    <source>
        <dbReference type="PROSITE-ProRule" id="PRU00108"/>
    </source>
</evidence>
<keyword evidence="4 5" id="KW-0371">Homeobox</keyword>
<dbReference type="AlphaFoldDB" id="A0AB40BZF5"/>
<sequence length="128" mass="15201">MEEYKENISLSLSIGTSHQHEKLSNENKNKVQQQQQQLHVLFPASTTSNPEDDEVIGDIAPRKKLRLTKEQSDMLENSFRENNILNGNQKQELARKLDLQVRQVEVWFQNRRARYHRMAFNRRLKIDN</sequence>
<reference evidence="9" key="1">
    <citation type="submission" date="2025-08" db="UniProtKB">
        <authorList>
            <consortium name="RefSeq"/>
        </authorList>
    </citation>
    <scope>IDENTIFICATION</scope>
</reference>
<keyword evidence="3" id="KW-0804">Transcription</keyword>
<gene>
    <name evidence="9" type="primary">LOC120268685</name>
</gene>
<dbReference type="GO" id="GO:0005634">
    <property type="term" value="C:nucleus"/>
    <property type="evidence" value="ECO:0007669"/>
    <property type="project" value="UniProtKB-SubCell"/>
</dbReference>
<feature type="region of interest" description="Disordered" evidence="6">
    <location>
        <begin position="1"/>
        <end position="35"/>
    </location>
</feature>